<dbReference type="Pfam" id="PF01464">
    <property type="entry name" value="SLT"/>
    <property type="match status" value="1"/>
</dbReference>
<dbReference type="Proteomes" id="UP001529256">
    <property type="component" value="Unassembled WGS sequence"/>
</dbReference>
<keyword evidence="3" id="KW-1185">Reference proteome</keyword>
<evidence type="ECO:0000259" key="1">
    <source>
        <dbReference type="Pfam" id="PF01464"/>
    </source>
</evidence>
<reference evidence="2 3" key="2">
    <citation type="submission" date="2023-06" db="EMBL/GenBank/DDBJ databases">
        <title>Identification and characterization of horizontal gene transfer across gut microbiota members of farm animals based on homology search.</title>
        <authorList>
            <person name="Schwarzerova J."/>
            <person name="Nykrynova M."/>
            <person name="Jureckova K."/>
            <person name="Cejkova D."/>
            <person name="Rychlik I."/>
        </authorList>
    </citation>
    <scope>NUCLEOTIDE SEQUENCE [LARGE SCALE GENOMIC DNA]</scope>
    <source>
        <strain evidence="2 3">153_Feed</strain>
    </source>
</reference>
<sequence length="200" mass="21405">MAPRHRPPERFLRWHRVLPVVALVLTLAVCGVLAATPTTLGRQALYPVDHAEEIAAAAERHGIDPELACAVIKCESGWDEDAVSSAGAIGLMQVMPETALSLNSLGVVSADEYDPNALEDPVVNIEYGCAYLGYLQDRLSSLDEIVAAYNAGIGSVLGWIADGGSIPEGIEYAETRAYLERVRSAYDGYLRSYPDGITGA</sequence>
<reference evidence="2 3" key="3">
    <citation type="submission" date="2023-06" db="EMBL/GenBank/DDBJ databases">
        <authorList>
            <person name="Zeman M."/>
            <person name="Kubasova T."/>
            <person name="Jahodarova E."/>
            <person name="Nykrynova M."/>
            <person name="Rychlik I."/>
        </authorList>
    </citation>
    <scope>NUCLEOTIDE SEQUENCE [LARGE SCALE GENOMIC DNA]</scope>
    <source>
        <strain evidence="2 3">153_Feed</strain>
    </source>
</reference>
<evidence type="ECO:0000313" key="3">
    <source>
        <dbReference type="Proteomes" id="UP001529256"/>
    </source>
</evidence>
<comment type="caution">
    <text evidence="2">The sequence shown here is derived from an EMBL/GenBank/DDBJ whole genome shotgun (WGS) entry which is preliminary data.</text>
</comment>
<evidence type="ECO:0000313" key="2">
    <source>
        <dbReference type="EMBL" id="MDM8270630.1"/>
    </source>
</evidence>
<reference evidence="3" key="1">
    <citation type="submission" date="2023-06" db="EMBL/GenBank/DDBJ databases">
        <title>Identification and characterization of horizontal gene transfer across gut microbiota members of farm animals based on homology search.</title>
        <authorList>
            <person name="Zeman M."/>
            <person name="Kubasova T."/>
            <person name="Jahodarova E."/>
            <person name="Nykrynova M."/>
            <person name="Rychlik I."/>
        </authorList>
    </citation>
    <scope>NUCLEOTIDE SEQUENCE [LARGE SCALE GENOMIC DNA]</scope>
    <source>
        <strain evidence="3">153_Feed</strain>
    </source>
</reference>
<dbReference type="InterPro" id="IPR023346">
    <property type="entry name" value="Lysozyme-like_dom_sf"/>
</dbReference>
<gene>
    <name evidence="2" type="ORF">QUW25_02860</name>
</gene>
<dbReference type="SUPFAM" id="SSF53955">
    <property type="entry name" value="Lysozyme-like"/>
    <property type="match status" value="1"/>
</dbReference>
<dbReference type="PANTHER" id="PTHR37423">
    <property type="entry name" value="SOLUBLE LYTIC MUREIN TRANSGLYCOSYLASE-RELATED"/>
    <property type="match status" value="1"/>
</dbReference>
<dbReference type="EMBL" id="JAUDEA010000002">
    <property type="protein sequence ID" value="MDM8270630.1"/>
    <property type="molecule type" value="Genomic_DNA"/>
</dbReference>
<dbReference type="InterPro" id="IPR008258">
    <property type="entry name" value="Transglycosylase_SLT_dom_1"/>
</dbReference>
<dbReference type="RefSeq" id="WP_289510725.1">
    <property type="nucleotide sequence ID" value="NZ_JAUDEA010000002.1"/>
</dbReference>
<dbReference type="Gene3D" id="1.10.530.10">
    <property type="match status" value="1"/>
</dbReference>
<accession>A0ABT7V1Z2</accession>
<dbReference type="PANTHER" id="PTHR37423:SF2">
    <property type="entry name" value="MEMBRANE-BOUND LYTIC MUREIN TRANSGLYCOSYLASE C"/>
    <property type="match status" value="1"/>
</dbReference>
<feature type="domain" description="Transglycosylase SLT" evidence="1">
    <location>
        <begin position="54"/>
        <end position="162"/>
    </location>
</feature>
<protein>
    <submittedName>
        <fullName evidence="2">Lytic transglycosylase domain-containing protein</fullName>
    </submittedName>
</protein>
<organism evidence="2 3">
    <name type="scientific">Thermophilibacter provencensis</name>
    <dbReference type="NCBI Taxonomy" id="1852386"/>
    <lineage>
        <taxon>Bacteria</taxon>
        <taxon>Bacillati</taxon>
        <taxon>Actinomycetota</taxon>
        <taxon>Coriobacteriia</taxon>
        <taxon>Coriobacteriales</taxon>
        <taxon>Atopobiaceae</taxon>
        <taxon>Thermophilibacter</taxon>
    </lineage>
</organism>
<dbReference type="CDD" id="cd16896">
    <property type="entry name" value="LT_Slt70-like"/>
    <property type="match status" value="1"/>
</dbReference>
<name>A0ABT7V1Z2_9ACTN</name>
<proteinExistence type="predicted"/>